<sequence length="290" mass="32807">MGDVLEARRREFGAFLRSRREKLTPAEIGLPSGARRRTPGLRREEVAIATGIGTTWYTWLEQGRDVKPSAEVLERLADTLKLSIPEKRHLYIIAGRPLPTCTVPVREAVSPRLLRLIDGFHLQPAQIIGRRWDVLAWNSAATAVFGDYGALPAAERNVVYQTFLNPERSQRMEDWEDIARLVLGHFRMDSARYFDDPGFAGLIETLNVGSPAFREWWPKRDVVRLLSGTKHFHHPTAGRLSFEYTSLSPDDGSDMRILVYQPLDEDDTVGKLGDLLQDMATRRELAATDA</sequence>
<dbReference type="Pfam" id="PF13560">
    <property type="entry name" value="HTH_31"/>
    <property type="match status" value="1"/>
</dbReference>
<dbReference type="InterPro" id="IPR010982">
    <property type="entry name" value="Lambda_DNA-bd_dom_sf"/>
</dbReference>
<reference evidence="2 3" key="1">
    <citation type="submission" date="2016-08" db="EMBL/GenBank/DDBJ databases">
        <title>Whole genome sequence of Mesorhizobium sp. strain UASWS1009 isolated from industrial sewage.</title>
        <authorList>
            <person name="Crovadore J."/>
            <person name="Calmin G."/>
            <person name="Chablais R."/>
            <person name="Cochard B."/>
            <person name="Lefort F."/>
        </authorList>
    </citation>
    <scope>NUCLEOTIDE SEQUENCE [LARGE SCALE GENOMIC DNA]</scope>
    <source>
        <strain evidence="2 3">UASWS1009</strain>
    </source>
</reference>
<gene>
    <name evidence="2" type="ORF">QV13_09440</name>
</gene>
<accession>A0A1C2DYJ7</accession>
<evidence type="ECO:0000313" key="3">
    <source>
        <dbReference type="Proteomes" id="UP000094412"/>
    </source>
</evidence>
<dbReference type="Gene3D" id="1.10.260.40">
    <property type="entry name" value="lambda repressor-like DNA-binding domains"/>
    <property type="match status" value="1"/>
</dbReference>
<dbReference type="Pfam" id="PF17765">
    <property type="entry name" value="MLTR_LBD"/>
    <property type="match status" value="1"/>
</dbReference>
<dbReference type="Proteomes" id="UP000094412">
    <property type="component" value="Unassembled WGS sequence"/>
</dbReference>
<proteinExistence type="predicted"/>
<dbReference type="SMART" id="SM00530">
    <property type="entry name" value="HTH_XRE"/>
    <property type="match status" value="1"/>
</dbReference>
<dbReference type="AlphaFoldDB" id="A0A1C2DYJ7"/>
<dbReference type="PANTHER" id="PTHR35010">
    <property type="entry name" value="BLL4672 PROTEIN-RELATED"/>
    <property type="match status" value="1"/>
</dbReference>
<evidence type="ECO:0000259" key="1">
    <source>
        <dbReference type="SMART" id="SM00530"/>
    </source>
</evidence>
<dbReference type="RefSeq" id="WP_024923504.1">
    <property type="nucleotide sequence ID" value="NZ_MDEO01000030.1"/>
</dbReference>
<organism evidence="2 3">
    <name type="scientific">Mesorhizobium hungaricum</name>
    <dbReference type="NCBI Taxonomy" id="1566387"/>
    <lineage>
        <taxon>Bacteria</taxon>
        <taxon>Pseudomonadati</taxon>
        <taxon>Pseudomonadota</taxon>
        <taxon>Alphaproteobacteria</taxon>
        <taxon>Hyphomicrobiales</taxon>
        <taxon>Phyllobacteriaceae</taxon>
        <taxon>Mesorhizobium</taxon>
    </lineage>
</organism>
<feature type="domain" description="HTH cro/C1-type" evidence="1">
    <location>
        <begin position="15"/>
        <end position="87"/>
    </location>
</feature>
<dbReference type="SUPFAM" id="SSF47413">
    <property type="entry name" value="lambda repressor-like DNA-binding domains"/>
    <property type="match status" value="1"/>
</dbReference>
<name>A0A1C2DYJ7_9HYPH</name>
<dbReference type="EMBL" id="MDEO01000030">
    <property type="protein sequence ID" value="OCX19828.1"/>
    <property type="molecule type" value="Genomic_DNA"/>
</dbReference>
<keyword evidence="3" id="KW-1185">Reference proteome</keyword>
<evidence type="ECO:0000313" key="2">
    <source>
        <dbReference type="EMBL" id="OCX19828.1"/>
    </source>
</evidence>
<dbReference type="PANTHER" id="PTHR35010:SF3">
    <property type="entry name" value="BLL4873 PROTEIN"/>
    <property type="match status" value="1"/>
</dbReference>
<comment type="caution">
    <text evidence="2">The sequence shown here is derived from an EMBL/GenBank/DDBJ whole genome shotgun (WGS) entry which is preliminary data.</text>
</comment>
<protein>
    <submittedName>
        <fullName evidence="2">Transcriptional regulator</fullName>
    </submittedName>
</protein>
<dbReference type="InterPro" id="IPR001387">
    <property type="entry name" value="Cro/C1-type_HTH"/>
</dbReference>
<dbReference type="Gene3D" id="3.30.450.180">
    <property type="match status" value="1"/>
</dbReference>
<dbReference type="GO" id="GO:0003677">
    <property type="term" value="F:DNA binding"/>
    <property type="evidence" value="ECO:0007669"/>
    <property type="project" value="InterPro"/>
</dbReference>
<dbReference type="OrthoDB" id="5346389at2"/>
<dbReference type="CDD" id="cd00093">
    <property type="entry name" value="HTH_XRE"/>
    <property type="match status" value="1"/>
</dbReference>
<dbReference type="InterPro" id="IPR041413">
    <property type="entry name" value="MLTR_LBD"/>
</dbReference>
<dbReference type="STRING" id="1566387.QV13_09440"/>